<keyword evidence="2" id="KW-0805">Transcription regulation</keyword>
<protein>
    <recommendedName>
        <fullName evidence="5">RNA polymerase sigma factor 70 region 4 type 2 domain-containing protein</fullName>
    </recommendedName>
</protein>
<evidence type="ECO:0000256" key="4">
    <source>
        <dbReference type="ARBA" id="ARBA00023163"/>
    </source>
</evidence>
<comment type="caution">
    <text evidence="6">The sequence shown here is derived from an EMBL/GenBank/DDBJ whole genome shotgun (WGS) entry which is preliminary data.</text>
</comment>
<dbReference type="InterPro" id="IPR014284">
    <property type="entry name" value="RNA_pol_sigma-70_dom"/>
</dbReference>
<dbReference type="PANTHER" id="PTHR43133">
    <property type="entry name" value="RNA POLYMERASE ECF-TYPE SIGMA FACTO"/>
    <property type="match status" value="1"/>
</dbReference>
<dbReference type="Gene3D" id="1.10.1740.10">
    <property type="match status" value="1"/>
</dbReference>
<reference evidence="6" key="1">
    <citation type="journal article" date="2015" name="Nature">
        <title>Complex archaea that bridge the gap between prokaryotes and eukaryotes.</title>
        <authorList>
            <person name="Spang A."/>
            <person name="Saw J.H."/>
            <person name="Jorgensen S.L."/>
            <person name="Zaremba-Niedzwiedzka K."/>
            <person name="Martijn J."/>
            <person name="Lind A.E."/>
            <person name="van Eijk R."/>
            <person name="Schleper C."/>
            <person name="Guy L."/>
            <person name="Ettema T.J."/>
        </authorList>
    </citation>
    <scope>NUCLEOTIDE SEQUENCE</scope>
</reference>
<organism evidence="6">
    <name type="scientific">marine sediment metagenome</name>
    <dbReference type="NCBI Taxonomy" id="412755"/>
    <lineage>
        <taxon>unclassified sequences</taxon>
        <taxon>metagenomes</taxon>
        <taxon>ecological metagenomes</taxon>
    </lineage>
</organism>
<dbReference type="InterPro" id="IPR013324">
    <property type="entry name" value="RNA_pol_sigma_r3/r4-like"/>
</dbReference>
<dbReference type="NCBIfam" id="TIGR02937">
    <property type="entry name" value="sigma70-ECF"/>
    <property type="match status" value="1"/>
</dbReference>
<accession>A0A0F9AAN2</accession>
<evidence type="ECO:0000313" key="6">
    <source>
        <dbReference type="EMBL" id="KKK95275.1"/>
    </source>
</evidence>
<evidence type="ECO:0000256" key="3">
    <source>
        <dbReference type="ARBA" id="ARBA00023082"/>
    </source>
</evidence>
<dbReference type="InterPro" id="IPR036388">
    <property type="entry name" value="WH-like_DNA-bd_sf"/>
</dbReference>
<dbReference type="GO" id="GO:0003677">
    <property type="term" value="F:DNA binding"/>
    <property type="evidence" value="ECO:0007669"/>
    <property type="project" value="InterPro"/>
</dbReference>
<dbReference type="Pfam" id="PF08281">
    <property type="entry name" value="Sigma70_r4_2"/>
    <property type="match status" value="1"/>
</dbReference>
<feature type="non-terminal residue" evidence="6">
    <location>
        <position position="1"/>
    </location>
</feature>
<comment type="similarity">
    <text evidence="1">Belongs to the sigma-70 factor family. ECF subfamily.</text>
</comment>
<dbReference type="AlphaFoldDB" id="A0A0F9AAN2"/>
<evidence type="ECO:0000256" key="2">
    <source>
        <dbReference type="ARBA" id="ARBA00023015"/>
    </source>
</evidence>
<dbReference type="EMBL" id="LAZR01046981">
    <property type="protein sequence ID" value="KKK95275.1"/>
    <property type="molecule type" value="Genomic_DNA"/>
</dbReference>
<name>A0A0F9AAN2_9ZZZZ</name>
<dbReference type="GO" id="GO:0006352">
    <property type="term" value="P:DNA-templated transcription initiation"/>
    <property type="evidence" value="ECO:0007669"/>
    <property type="project" value="InterPro"/>
</dbReference>
<dbReference type="SUPFAM" id="SSF88946">
    <property type="entry name" value="Sigma2 domain of RNA polymerase sigma factors"/>
    <property type="match status" value="1"/>
</dbReference>
<dbReference type="InterPro" id="IPR039425">
    <property type="entry name" value="RNA_pol_sigma-70-like"/>
</dbReference>
<dbReference type="InterPro" id="IPR013249">
    <property type="entry name" value="RNA_pol_sigma70_r4_t2"/>
</dbReference>
<feature type="domain" description="RNA polymerase sigma factor 70 region 4 type 2" evidence="5">
    <location>
        <begin position="68"/>
        <end position="114"/>
    </location>
</feature>
<gene>
    <name evidence="6" type="ORF">LCGC14_2674460</name>
</gene>
<dbReference type="InterPro" id="IPR013325">
    <property type="entry name" value="RNA_pol_sigma_r2"/>
</dbReference>
<dbReference type="Gene3D" id="1.10.10.10">
    <property type="entry name" value="Winged helix-like DNA-binding domain superfamily/Winged helix DNA-binding domain"/>
    <property type="match status" value="1"/>
</dbReference>
<dbReference type="GO" id="GO:0016987">
    <property type="term" value="F:sigma factor activity"/>
    <property type="evidence" value="ECO:0007669"/>
    <property type="project" value="UniProtKB-KW"/>
</dbReference>
<keyword evidence="3" id="KW-0731">Sigma factor</keyword>
<dbReference type="PANTHER" id="PTHR43133:SF62">
    <property type="entry name" value="RNA POLYMERASE SIGMA FACTOR SIGZ"/>
    <property type="match status" value="1"/>
</dbReference>
<sequence length="145" mass="16695">SFINSRLSTVRDNNKIQSWTYQITRNAIIDHYRAQKRTVQLPKSLSVPESNPNDEVRREIANWFLPMTNRLPDHYRQALILSEVDGLTQKEIALKQGLSLSGAKSRIQRGRAMLKKTLLDCCHFEFDAQGKVAEYQPKDKSCSEC</sequence>
<dbReference type="SUPFAM" id="SSF88659">
    <property type="entry name" value="Sigma3 and sigma4 domains of RNA polymerase sigma factors"/>
    <property type="match status" value="1"/>
</dbReference>
<evidence type="ECO:0000259" key="5">
    <source>
        <dbReference type="Pfam" id="PF08281"/>
    </source>
</evidence>
<keyword evidence="4" id="KW-0804">Transcription</keyword>
<proteinExistence type="inferred from homology"/>
<dbReference type="CDD" id="cd06171">
    <property type="entry name" value="Sigma70_r4"/>
    <property type="match status" value="1"/>
</dbReference>
<evidence type="ECO:0000256" key="1">
    <source>
        <dbReference type="ARBA" id="ARBA00010641"/>
    </source>
</evidence>